<feature type="domain" description="DUF4397" evidence="3">
    <location>
        <begin position="42"/>
        <end position="153"/>
    </location>
</feature>
<dbReference type="AlphaFoldDB" id="A0A917BF69"/>
<keyword evidence="1" id="KW-1133">Transmembrane helix</keyword>
<organism evidence="4 5">
    <name type="scientific">Marmoricola endophyticus</name>
    <dbReference type="NCBI Taxonomy" id="2040280"/>
    <lineage>
        <taxon>Bacteria</taxon>
        <taxon>Bacillati</taxon>
        <taxon>Actinomycetota</taxon>
        <taxon>Actinomycetes</taxon>
        <taxon>Propionibacteriales</taxon>
        <taxon>Nocardioidaceae</taxon>
        <taxon>Marmoricola</taxon>
    </lineage>
</organism>
<keyword evidence="2" id="KW-0732">Signal</keyword>
<reference evidence="4" key="1">
    <citation type="journal article" date="2014" name="Int. J. Syst. Evol. Microbiol.">
        <title>Complete genome sequence of Corynebacterium casei LMG S-19264T (=DSM 44701T), isolated from a smear-ripened cheese.</title>
        <authorList>
            <consortium name="US DOE Joint Genome Institute (JGI-PGF)"/>
            <person name="Walter F."/>
            <person name="Albersmeier A."/>
            <person name="Kalinowski J."/>
            <person name="Ruckert C."/>
        </authorList>
    </citation>
    <scope>NUCLEOTIDE SEQUENCE</scope>
    <source>
        <strain evidence="4">CGMCC 1.16067</strain>
    </source>
</reference>
<accession>A0A917BF69</accession>
<feature type="signal peptide" evidence="2">
    <location>
        <begin position="1"/>
        <end position="27"/>
    </location>
</feature>
<feature type="transmembrane region" description="Helical" evidence="1">
    <location>
        <begin position="264"/>
        <end position="288"/>
    </location>
</feature>
<dbReference type="RefSeq" id="WP_188779096.1">
    <property type="nucleotide sequence ID" value="NZ_BMKQ01000001.1"/>
</dbReference>
<dbReference type="InterPro" id="IPR025510">
    <property type="entry name" value="DUF4397"/>
</dbReference>
<comment type="caution">
    <text evidence="4">The sequence shown here is derived from an EMBL/GenBank/DDBJ whole genome shotgun (WGS) entry which is preliminary data.</text>
</comment>
<reference evidence="4" key="2">
    <citation type="submission" date="2020-09" db="EMBL/GenBank/DDBJ databases">
        <authorList>
            <person name="Sun Q."/>
            <person name="Zhou Y."/>
        </authorList>
    </citation>
    <scope>NUCLEOTIDE SEQUENCE</scope>
    <source>
        <strain evidence="4">CGMCC 1.16067</strain>
    </source>
</reference>
<feature type="chain" id="PRO_5038069651" description="DUF4397 domain-containing protein" evidence="2">
    <location>
        <begin position="28"/>
        <end position="309"/>
    </location>
</feature>
<evidence type="ECO:0000256" key="1">
    <source>
        <dbReference type="SAM" id="Phobius"/>
    </source>
</evidence>
<gene>
    <name evidence="4" type="ORF">GCM10011519_13550</name>
</gene>
<keyword evidence="5" id="KW-1185">Reference proteome</keyword>
<proteinExistence type="predicted"/>
<evidence type="ECO:0000256" key="2">
    <source>
        <dbReference type="SAM" id="SignalP"/>
    </source>
</evidence>
<keyword evidence="1" id="KW-0812">Transmembrane</keyword>
<dbReference type="Proteomes" id="UP000649179">
    <property type="component" value="Unassembled WGS sequence"/>
</dbReference>
<dbReference type="EMBL" id="BMKQ01000001">
    <property type="protein sequence ID" value="GGF41109.1"/>
    <property type="molecule type" value="Genomic_DNA"/>
</dbReference>
<sequence length="309" mass="30868">MSRLSIAGATGATALIVGVLLALPAHADAPSASSAASGAQGQVTVVQALPGSAVGVSVDGRSVQTGASAGSVLGPYSLAPGAHEISFSDVEGTTVTEKVEVAAGGSRDVVLHLPEAVDGKPEVNVYDTPTTAIGPEKSRVLVAHTANVGAADVAFDGTVVFDGVTNGQFAEADVPSGEHEVQLFPAGQDTTPVLGPLSMTLPSGTVTMTYAYGNPATKSMKVVSHTATLSTTGTAAPQRIHTGSAGLASAVPTAFGLGGAQQGVAGWITMLSWVLALPTLALLGLSVLRRTRGESGLSVAIAGERRRRR</sequence>
<protein>
    <recommendedName>
        <fullName evidence="3">DUF4397 domain-containing protein</fullName>
    </recommendedName>
</protein>
<evidence type="ECO:0000313" key="4">
    <source>
        <dbReference type="EMBL" id="GGF41109.1"/>
    </source>
</evidence>
<evidence type="ECO:0000313" key="5">
    <source>
        <dbReference type="Proteomes" id="UP000649179"/>
    </source>
</evidence>
<evidence type="ECO:0000259" key="3">
    <source>
        <dbReference type="Pfam" id="PF14344"/>
    </source>
</evidence>
<keyword evidence="1" id="KW-0472">Membrane</keyword>
<name>A0A917BF69_9ACTN</name>
<dbReference type="Pfam" id="PF14344">
    <property type="entry name" value="DUF4397"/>
    <property type="match status" value="1"/>
</dbReference>